<sequence length="37" mass="4303">MEVDELKNYLEENINDQTGTILNEGVAKLKARIKKRK</sequence>
<protein>
    <submittedName>
        <fullName evidence="1">Uncharacterized protein</fullName>
    </submittedName>
</protein>
<proteinExistence type="predicted"/>
<gene>
    <name evidence="1" type="ORF">PS718_04845</name>
</gene>
<dbReference type="EMBL" id="CABVHX010000028">
    <property type="protein sequence ID" value="VVO29229.1"/>
    <property type="molecule type" value="Genomic_DNA"/>
</dbReference>
<accession>A0A5E7ER00</accession>
<organism evidence="1 2">
    <name type="scientific">Pseudomonas fluorescens</name>
    <dbReference type="NCBI Taxonomy" id="294"/>
    <lineage>
        <taxon>Bacteria</taxon>
        <taxon>Pseudomonadati</taxon>
        <taxon>Pseudomonadota</taxon>
        <taxon>Gammaproteobacteria</taxon>
        <taxon>Pseudomonadales</taxon>
        <taxon>Pseudomonadaceae</taxon>
        <taxon>Pseudomonas</taxon>
    </lineage>
</organism>
<dbReference type="Proteomes" id="UP000325375">
    <property type="component" value="Unassembled WGS sequence"/>
</dbReference>
<name>A0A5E7ER00_PSEFL</name>
<reference evidence="1 2" key="1">
    <citation type="submission" date="2019-09" db="EMBL/GenBank/DDBJ databases">
        <authorList>
            <person name="Chandra G."/>
            <person name="Truman W A."/>
        </authorList>
    </citation>
    <scope>NUCLEOTIDE SEQUENCE [LARGE SCALE GENOMIC DNA]</scope>
    <source>
        <strain evidence="1">PS718</strain>
    </source>
</reference>
<evidence type="ECO:0000313" key="2">
    <source>
        <dbReference type="Proteomes" id="UP000325375"/>
    </source>
</evidence>
<dbReference type="AlphaFoldDB" id="A0A5E7ER00"/>
<evidence type="ECO:0000313" key="1">
    <source>
        <dbReference type="EMBL" id="VVO29229.1"/>
    </source>
</evidence>